<dbReference type="RefSeq" id="WP_075937033.1">
    <property type="nucleotide sequence ID" value="NZ_BDJH01000002.1"/>
</dbReference>
<dbReference type="CDD" id="cd19099">
    <property type="entry name" value="AKR_unchar"/>
    <property type="match status" value="1"/>
</dbReference>
<dbReference type="Gene3D" id="3.20.20.100">
    <property type="entry name" value="NADP-dependent oxidoreductase domain"/>
    <property type="match status" value="1"/>
</dbReference>
<organism evidence="2 3">
    <name type="scientific">Halosegnis longus</name>
    <dbReference type="NCBI Taxonomy" id="2216012"/>
    <lineage>
        <taxon>Archaea</taxon>
        <taxon>Methanobacteriati</taxon>
        <taxon>Methanobacteriota</taxon>
        <taxon>Stenosarchaea group</taxon>
        <taxon>Halobacteria</taxon>
        <taxon>Halobacteriales</taxon>
        <taxon>Natronomonadaceae</taxon>
        <taxon>Halosegnis</taxon>
    </lineage>
</organism>
<dbReference type="PANTHER" id="PTHR42686">
    <property type="entry name" value="GH17980P-RELATED"/>
    <property type="match status" value="1"/>
</dbReference>
<feature type="domain" description="NADP-dependent oxidoreductase" evidence="1">
    <location>
        <begin position="34"/>
        <end position="201"/>
    </location>
</feature>
<dbReference type="EMBL" id="RJJC01000001">
    <property type="protein sequence ID" value="RNJ26979.1"/>
    <property type="molecule type" value="Genomic_DNA"/>
</dbReference>
<evidence type="ECO:0000313" key="3">
    <source>
        <dbReference type="Proteomes" id="UP000270581"/>
    </source>
</evidence>
<dbReference type="PANTHER" id="PTHR42686:SF1">
    <property type="entry name" value="GH17980P-RELATED"/>
    <property type="match status" value="1"/>
</dbReference>
<dbReference type="SUPFAM" id="SSF51430">
    <property type="entry name" value="NAD(P)-linked oxidoreductase"/>
    <property type="match status" value="1"/>
</dbReference>
<dbReference type="GO" id="GO:0016491">
    <property type="term" value="F:oxidoreductase activity"/>
    <property type="evidence" value="ECO:0007669"/>
    <property type="project" value="InterPro"/>
</dbReference>
<sequence>MNRDASWEYRNEFHESFARTYFRRFGDGLVSSVGIGTYLGDATDERDDAYYTAVREALATGVNVIDTAINYRHQRSERVVGRAIADSDVDRDAVLLATKGGFVPFDGERPDDPGRYVREEFSDYEFVRGNCLDPDFVGESLDRSLDNLGVESVDLYYLHNPEMQLEEHDSETVYDMIEAAFTRLEERAAAGDINHYGVATWEGLRVPATHESYLSLPELVRRARAASDAAGTTSTHLRALQLPFNVRMADAFTVESHAGPEGQQSALWFAHEAGLDVFASAPLLQGELAVEGGLPDGVAERLDGETTAQKAINFARSAPGVTSALVGMGTVAHVAENVAAGEYSPLGADGFDAVFE</sequence>
<evidence type="ECO:0000259" key="1">
    <source>
        <dbReference type="Pfam" id="PF00248"/>
    </source>
</evidence>
<evidence type="ECO:0000313" key="2">
    <source>
        <dbReference type="EMBL" id="RNJ26979.1"/>
    </source>
</evidence>
<keyword evidence="3" id="KW-1185">Reference proteome</keyword>
<reference evidence="2 3" key="1">
    <citation type="submission" date="2018-11" db="EMBL/GenBank/DDBJ databases">
        <title>Genome sequences of Natronomonas sp. CBA1133.</title>
        <authorList>
            <person name="Roh S.W."/>
            <person name="Cha I.-T."/>
        </authorList>
    </citation>
    <scope>NUCLEOTIDE SEQUENCE [LARGE SCALE GENOMIC DNA]</scope>
    <source>
        <strain evidence="2 3">CBA1133</strain>
    </source>
</reference>
<gene>
    <name evidence="2" type="ORF">Nmn1133_09985</name>
</gene>
<dbReference type="Proteomes" id="UP000270581">
    <property type="component" value="Unassembled WGS sequence"/>
</dbReference>
<proteinExistence type="predicted"/>
<dbReference type="AlphaFoldDB" id="A0AAJ4UWK1"/>
<dbReference type="GO" id="GO:0005829">
    <property type="term" value="C:cytosol"/>
    <property type="evidence" value="ECO:0007669"/>
    <property type="project" value="TreeGrafter"/>
</dbReference>
<dbReference type="InterPro" id="IPR036812">
    <property type="entry name" value="NAD(P)_OxRdtase_dom_sf"/>
</dbReference>
<dbReference type="InterPro" id="IPR023210">
    <property type="entry name" value="NADP_OxRdtase_dom"/>
</dbReference>
<comment type="caution">
    <text evidence="2">The sequence shown here is derived from an EMBL/GenBank/DDBJ whole genome shotgun (WGS) entry which is preliminary data.</text>
</comment>
<dbReference type="InterPro" id="IPR020471">
    <property type="entry name" value="AKR"/>
</dbReference>
<dbReference type="Pfam" id="PF00248">
    <property type="entry name" value="Aldo_ket_red"/>
    <property type="match status" value="1"/>
</dbReference>
<protein>
    <submittedName>
        <fullName evidence="2">Aldo/keto reductase</fullName>
    </submittedName>
</protein>
<name>A0AAJ4UWK1_9EURY</name>
<accession>A0AAJ4UWK1</accession>